<feature type="signal peptide" evidence="1">
    <location>
        <begin position="1"/>
        <end position="18"/>
    </location>
</feature>
<evidence type="ECO:0000313" key="3">
    <source>
        <dbReference type="EMBL" id="MDQ0463709.1"/>
    </source>
</evidence>
<dbReference type="InterPro" id="IPR042095">
    <property type="entry name" value="SUMF_sf"/>
</dbReference>
<evidence type="ECO:0000256" key="1">
    <source>
        <dbReference type="SAM" id="SignalP"/>
    </source>
</evidence>
<dbReference type="Proteomes" id="UP001228905">
    <property type="component" value="Unassembled WGS sequence"/>
</dbReference>
<proteinExistence type="predicted"/>
<dbReference type="PANTHER" id="PTHR23150:SF19">
    <property type="entry name" value="FORMYLGLYCINE-GENERATING ENZYME"/>
    <property type="match status" value="1"/>
</dbReference>
<gene>
    <name evidence="3" type="ORF">QO010_001480</name>
</gene>
<dbReference type="InterPro" id="IPR005532">
    <property type="entry name" value="SUMF_dom"/>
</dbReference>
<feature type="domain" description="Sulfatase-modifying factor enzyme-like" evidence="2">
    <location>
        <begin position="43"/>
        <end position="331"/>
    </location>
</feature>
<reference evidence="3 4" key="1">
    <citation type="submission" date="2023-07" db="EMBL/GenBank/DDBJ databases">
        <title>Genomic Encyclopedia of Type Strains, Phase IV (KMG-IV): sequencing the most valuable type-strain genomes for metagenomic binning, comparative biology and taxonomic classification.</title>
        <authorList>
            <person name="Goeker M."/>
        </authorList>
    </citation>
    <scope>NUCLEOTIDE SEQUENCE [LARGE SCALE GENOMIC DNA]</scope>
    <source>
        <strain evidence="3 4">DSM 18695</strain>
    </source>
</reference>
<name>A0ABU0IRR4_9CAUL</name>
<organism evidence="3 4">
    <name type="scientific">Caulobacter ginsengisoli</name>
    <dbReference type="NCBI Taxonomy" id="400775"/>
    <lineage>
        <taxon>Bacteria</taxon>
        <taxon>Pseudomonadati</taxon>
        <taxon>Pseudomonadota</taxon>
        <taxon>Alphaproteobacteria</taxon>
        <taxon>Caulobacterales</taxon>
        <taxon>Caulobacteraceae</taxon>
        <taxon>Caulobacter</taxon>
    </lineage>
</organism>
<protein>
    <submittedName>
        <fullName evidence="3">Formylglycine-generating enzyme required for sulfatase activity</fullName>
    </submittedName>
</protein>
<dbReference type="PROSITE" id="PS51257">
    <property type="entry name" value="PROKAR_LIPOPROTEIN"/>
    <property type="match status" value="1"/>
</dbReference>
<dbReference type="EMBL" id="JAUSVS010000002">
    <property type="protein sequence ID" value="MDQ0463709.1"/>
    <property type="molecule type" value="Genomic_DNA"/>
</dbReference>
<sequence>MTRSILILLGALTLGACAPKLAVKAPAACQTGLVVPTPDQPQAGMVLIKGGRFEMGAQPRHREEGPPRRTRVGDFWIDRTEVTNADFARFVAATGYVTQAERPLDPAAYPGLTKEQRRPSSLVFVPNPKADLSNPADWWRVIQGANWRHPQGPGSDLKGRDSFPVVQVSWADAKAYAKWLGRDLPTEAEWEYASRGGLDGAAYSWGQTYDKAGKPMANIWQGVFPAFDSGGDGYKAQTAPAGCYPANGYGLFDMAGNVWEWTNDWYAPGLNPADGDDPQGPSDALDPANRSHVIKGGSFLCADNYCYRYRPAAREVGPPDTGSSHVGFRTVLRVRR</sequence>
<accession>A0ABU0IRR4</accession>
<dbReference type="Gene3D" id="3.90.1580.10">
    <property type="entry name" value="paralog of FGE (formylglycine-generating enzyme)"/>
    <property type="match status" value="1"/>
</dbReference>
<dbReference type="Pfam" id="PF03781">
    <property type="entry name" value="FGE-sulfatase"/>
    <property type="match status" value="1"/>
</dbReference>
<evidence type="ECO:0000259" key="2">
    <source>
        <dbReference type="Pfam" id="PF03781"/>
    </source>
</evidence>
<keyword evidence="1" id="KW-0732">Signal</keyword>
<dbReference type="InterPro" id="IPR051043">
    <property type="entry name" value="Sulfatase_Mod_Factor_Kinase"/>
</dbReference>
<dbReference type="RefSeq" id="WP_307347846.1">
    <property type="nucleotide sequence ID" value="NZ_JAUSVS010000002.1"/>
</dbReference>
<feature type="chain" id="PRO_5045684639" evidence="1">
    <location>
        <begin position="19"/>
        <end position="336"/>
    </location>
</feature>
<dbReference type="SUPFAM" id="SSF56436">
    <property type="entry name" value="C-type lectin-like"/>
    <property type="match status" value="1"/>
</dbReference>
<dbReference type="InterPro" id="IPR016187">
    <property type="entry name" value="CTDL_fold"/>
</dbReference>
<comment type="caution">
    <text evidence="3">The sequence shown here is derived from an EMBL/GenBank/DDBJ whole genome shotgun (WGS) entry which is preliminary data.</text>
</comment>
<keyword evidence="4" id="KW-1185">Reference proteome</keyword>
<dbReference type="PANTHER" id="PTHR23150">
    <property type="entry name" value="SULFATASE MODIFYING FACTOR 1, 2"/>
    <property type="match status" value="1"/>
</dbReference>
<evidence type="ECO:0000313" key="4">
    <source>
        <dbReference type="Proteomes" id="UP001228905"/>
    </source>
</evidence>